<dbReference type="Proteomes" id="UP000012073">
    <property type="component" value="Unassembled WGS sequence"/>
</dbReference>
<evidence type="ECO:0000313" key="1">
    <source>
        <dbReference type="EMBL" id="CDF34139.1"/>
    </source>
</evidence>
<dbReference type="KEGG" id="ccp:CHC_T00002828001"/>
<name>R7Q7Y2_CHOCR</name>
<evidence type="ECO:0000313" key="2">
    <source>
        <dbReference type="Proteomes" id="UP000012073"/>
    </source>
</evidence>
<organism evidence="1 2">
    <name type="scientific">Chondrus crispus</name>
    <name type="common">Carrageen Irish moss</name>
    <name type="synonym">Polymorpha crispa</name>
    <dbReference type="NCBI Taxonomy" id="2769"/>
    <lineage>
        <taxon>Eukaryota</taxon>
        <taxon>Rhodophyta</taxon>
        <taxon>Florideophyceae</taxon>
        <taxon>Rhodymeniophycidae</taxon>
        <taxon>Gigartinales</taxon>
        <taxon>Gigartinaceae</taxon>
        <taxon>Chondrus</taxon>
    </lineage>
</organism>
<keyword evidence="2" id="KW-1185">Reference proteome</keyword>
<dbReference type="EMBL" id="HG001674">
    <property type="protein sequence ID" value="CDF34139.1"/>
    <property type="molecule type" value="Genomic_DNA"/>
</dbReference>
<reference evidence="2" key="1">
    <citation type="journal article" date="2013" name="Proc. Natl. Acad. Sci. U.S.A.">
        <title>Genome structure and metabolic features in the red seaweed Chondrus crispus shed light on evolution of the Archaeplastida.</title>
        <authorList>
            <person name="Collen J."/>
            <person name="Porcel B."/>
            <person name="Carre W."/>
            <person name="Ball S.G."/>
            <person name="Chaparro C."/>
            <person name="Tonon T."/>
            <person name="Barbeyron T."/>
            <person name="Michel G."/>
            <person name="Noel B."/>
            <person name="Valentin K."/>
            <person name="Elias M."/>
            <person name="Artiguenave F."/>
            <person name="Arun A."/>
            <person name="Aury J.M."/>
            <person name="Barbosa-Neto J.F."/>
            <person name="Bothwell J.H."/>
            <person name="Bouget F.Y."/>
            <person name="Brillet L."/>
            <person name="Cabello-Hurtado F."/>
            <person name="Capella-Gutierrez S."/>
            <person name="Charrier B."/>
            <person name="Cladiere L."/>
            <person name="Cock J.M."/>
            <person name="Coelho S.M."/>
            <person name="Colleoni C."/>
            <person name="Czjzek M."/>
            <person name="Da Silva C."/>
            <person name="Delage L."/>
            <person name="Denoeud F."/>
            <person name="Deschamps P."/>
            <person name="Dittami S.M."/>
            <person name="Gabaldon T."/>
            <person name="Gachon C.M."/>
            <person name="Groisillier A."/>
            <person name="Herve C."/>
            <person name="Jabbari K."/>
            <person name="Katinka M."/>
            <person name="Kloareg B."/>
            <person name="Kowalczyk N."/>
            <person name="Labadie K."/>
            <person name="Leblanc C."/>
            <person name="Lopez P.J."/>
            <person name="McLachlan D.H."/>
            <person name="Meslet-Cladiere L."/>
            <person name="Moustafa A."/>
            <person name="Nehr Z."/>
            <person name="Nyvall Collen P."/>
            <person name="Panaud O."/>
            <person name="Partensky F."/>
            <person name="Poulain J."/>
            <person name="Rensing S.A."/>
            <person name="Rousvoal S."/>
            <person name="Samson G."/>
            <person name="Symeonidi A."/>
            <person name="Weissenbach J."/>
            <person name="Zambounis A."/>
            <person name="Wincker P."/>
            <person name="Boyen C."/>
        </authorList>
    </citation>
    <scope>NUCLEOTIDE SEQUENCE [LARGE SCALE GENOMIC DNA]</scope>
    <source>
        <strain evidence="2">cv. Stackhouse</strain>
    </source>
</reference>
<dbReference type="RefSeq" id="XP_005713958.1">
    <property type="nucleotide sequence ID" value="XM_005713901.1"/>
</dbReference>
<gene>
    <name evidence="1" type="ORF">CHC_T00002828001</name>
</gene>
<sequence>MERETGRVPTRSPIKVCICNSTLAAIASQHITLARALPFWQAQ</sequence>
<dbReference type="GeneID" id="17321670"/>
<accession>R7Q7Y2</accession>
<dbReference type="Gramene" id="CDF34139">
    <property type="protein sequence ID" value="CDF34139"/>
    <property type="gene ID" value="CHC_T00002828001"/>
</dbReference>
<dbReference type="AlphaFoldDB" id="R7Q7Y2"/>
<proteinExistence type="predicted"/>
<protein>
    <submittedName>
        <fullName evidence="1">Uncharacterized protein</fullName>
    </submittedName>
</protein>